<accession>A0A9P7Z956</accession>
<evidence type="ECO:0000256" key="5">
    <source>
        <dbReference type="ARBA" id="ARBA00022989"/>
    </source>
</evidence>
<keyword evidence="7 11" id="KW-0472">Membrane</keyword>
<evidence type="ECO:0000256" key="1">
    <source>
        <dbReference type="ARBA" id="ARBA00004141"/>
    </source>
</evidence>
<evidence type="ECO:0000256" key="9">
    <source>
        <dbReference type="ARBA" id="ARBA00047806"/>
    </source>
</evidence>
<organism evidence="13 14">
    <name type="scientific">Calycina marina</name>
    <dbReference type="NCBI Taxonomy" id="1763456"/>
    <lineage>
        <taxon>Eukaryota</taxon>
        <taxon>Fungi</taxon>
        <taxon>Dikarya</taxon>
        <taxon>Ascomycota</taxon>
        <taxon>Pezizomycotina</taxon>
        <taxon>Leotiomycetes</taxon>
        <taxon>Helotiales</taxon>
        <taxon>Pezizellaceae</taxon>
        <taxon>Calycina</taxon>
    </lineage>
</organism>
<keyword evidence="6" id="KW-0560">Oxidoreductase</keyword>
<dbReference type="EMBL" id="MU253766">
    <property type="protein sequence ID" value="KAG9247645.1"/>
    <property type="molecule type" value="Genomic_DNA"/>
</dbReference>
<comment type="catalytic activity">
    <reaction evidence="10">
        <text>[thioredoxin]-disulfide + L-methionine + H2O = L-methionine (S)-S-oxide + [thioredoxin]-dithiol</text>
        <dbReference type="Rhea" id="RHEA:19993"/>
        <dbReference type="Rhea" id="RHEA-COMP:10698"/>
        <dbReference type="Rhea" id="RHEA-COMP:10700"/>
        <dbReference type="ChEBI" id="CHEBI:15377"/>
        <dbReference type="ChEBI" id="CHEBI:29950"/>
        <dbReference type="ChEBI" id="CHEBI:50058"/>
        <dbReference type="ChEBI" id="CHEBI:57844"/>
        <dbReference type="ChEBI" id="CHEBI:58772"/>
        <dbReference type="EC" id="1.8.4.11"/>
    </reaction>
</comment>
<evidence type="ECO:0000256" key="8">
    <source>
        <dbReference type="ARBA" id="ARBA00030643"/>
    </source>
</evidence>
<dbReference type="InterPro" id="IPR002569">
    <property type="entry name" value="Met_Sox_Rdtase_MsrA_dom"/>
</dbReference>
<dbReference type="Pfam" id="PF01625">
    <property type="entry name" value="PMSR"/>
    <property type="match status" value="1"/>
</dbReference>
<dbReference type="AlphaFoldDB" id="A0A9P7Z956"/>
<dbReference type="PANTHER" id="PTHR43774:SF1">
    <property type="entry name" value="PEPTIDE METHIONINE SULFOXIDE REDUCTASE MSRA 2"/>
    <property type="match status" value="1"/>
</dbReference>
<keyword evidence="14" id="KW-1185">Reference proteome</keyword>
<dbReference type="Gene3D" id="3.30.1060.10">
    <property type="entry name" value="Peptide methionine sulphoxide reductase MsrA"/>
    <property type="match status" value="1"/>
</dbReference>
<feature type="transmembrane region" description="Helical" evidence="11">
    <location>
        <begin position="150"/>
        <end position="169"/>
    </location>
</feature>
<comment type="similarity">
    <text evidence="2">Belongs to the MsrA Met sulfoxide reductase family.</text>
</comment>
<dbReference type="OrthoDB" id="1277691at2759"/>
<evidence type="ECO:0000256" key="11">
    <source>
        <dbReference type="SAM" id="Phobius"/>
    </source>
</evidence>
<dbReference type="Pfam" id="PF01027">
    <property type="entry name" value="Bax1-I"/>
    <property type="match status" value="1"/>
</dbReference>
<evidence type="ECO:0000256" key="7">
    <source>
        <dbReference type="ARBA" id="ARBA00023136"/>
    </source>
</evidence>
<protein>
    <recommendedName>
        <fullName evidence="3">peptide-methionine (S)-S-oxide reductase</fullName>
        <ecNumber evidence="3">1.8.4.11</ecNumber>
    </recommendedName>
    <alternativeName>
        <fullName evidence="8">Peptide-methionine (S)-S-oxide reductase</fullName>
    </alternativeName>
</protein>
<feature type="transmembrane region" description="Helical" evidence="11">
    <location>
        <begin position="233"/>
        <end position="259"/>
    </location>
</feature>
<feature type="domain" description="Peptide methionine sulphoxide reductase MsrA" evidence="12">
    <location>
        <begin position="354"/>
        <end position="508"/>
    </location>
</feature>
<evidence type="ECO:0000313" key="13">
    <source>
        <dbReference type="EMBL" id="KAG9247645.1"/>
    </source>
</evidence>
<dbReference type="FunFam" id="3.30.1060.10:FF:000006">
    <property type="entry name" value="Peptide methionine sulfoxide reductase"/>
    <property type="match status" value="1"/>
</dbReference>
<keyword evidence="5 11" id="KW-1133">Transmembrane helix</keyword>
<gene>
    <name evidence="13" type="ORF">BJ878DRAFT_414419</name>
</gene>
<dbReference type="HAMAP" id="MF_01401">
    <property type="entry name" value="MsrA"/>
    <property type="match status" value="1"/>
</dbReference>
<dbReference type="GO" id="GO:0008113">
    <property type="term" value="F:peptide-methionine (S)-S-oxide reductase activity"/>
    <property type="evidence" value="ECO:0007669"/>
    <property type="project" value="UniProtKB-EC"/>
</dbReference>
<evidence type="ECO:0000259" key="12">
    <source>
        <dbReference type="Pfam" id="PF01625"/>
    </source>
</evidence>
<feature type="transmembrane region" description="Helical" evidence="11">
    <location>
        <begin position="119"/>
        <end position="138"/>
    </location>
</feature>
<dbReference type="EC" id="1.8.4.11" evidence="3"/>
<reference evidence="13" key="1">
    <citation type="journal article" date="2021" name="IMA Fungus">
        <title>Genomic characterization of three marine fungi, including Emericellopsis atlantica sp. nov. with signatures of a generalist lifestyle and marine biomass degradation.</title>
        <authorList>
            <person name="Hagestad O.C."/>
            <person name="Hou L."/>
            <person name="Andersen J.H."/>
            <person name="Hansen E.H."/>
            <person name="Altermark B."/>
            <person name="Li C."/>
            <person name="Kuhnert E."/>
            <person name="Cox R.J."/>
            <person name="Crous P.W."/>
            <person name="Spatafora J.W."/>
            <person name="Lail K."/>
            <person name="Amirebrahimi M."/>
            <person name="Lipzen A."/>
            <person name="Pangilinan J."/>
            <person name="Andreopoulos W."/>
            <person name="Hayes R.D."/>
            <person name="Ng V."/>
            <person name="Grigoriev I.V."/>
            <person name="Jackson S.A."/>
            <person name="Sutton T.D.S."/>
            <person name="Dobson A.D.W."/>
            <person name="Rama T."/>
        </authorList>
    </citation>
    <scope>NUCLEOTIDE SEQUENCE</scope>
    <source>
        <strain evidence="13">TRa3180A</strain>
    </source>
</reference>
<dbReference type="GO" id="GO:0016020">
    <property type="term" value="C:membrane"/>
    <property type="evidence" value="ECO:0007669"/>
    <property type="project" value="UniProtKB-SubCell"/>
</dbReference>
<evidence type="ECO:0000256" key="3">
    <source>
        <dbReference type="ARBA" id="ARBA00012502"/>
    </source>
</evidence>
<evidence type="ECO:0000256" key="4">
    <source>
        <dbReference type="ARBA" id="ARBA00022692"/>
    </source>
</evidence>
<name>A0A9P7Z956_9HELO</name>
<keyword evidence="4 11" id="KW-0812">Transmembrane</keyword>
<dbReference type="InterPro" id="IPR006214">
    <property type="entry name" value="Bax_inhibitor_1-related"/>
</dbReference>
<dbReference type="Proteomes" id="UP000887226">
    <property type="component" value="Unassembled WGS sequence"/>
</dbReference>
<comment type="caution">
    <text evidence="13">The sequence shown here is derived from an EMBL/GenBank/DDBJ whole genome shotgun (WGS) entry which is preliminary data.</text>
</comment>
<feature type="transmembrane region" description="Helical" evidence="11">
    <location>
        <begin position="206"/>
        <end position="226"/>
    </location>
</feature>
<feature type="transmembrane region" description="Helical" evidence="11">
    <location>
        <begin position="80"/>
        <end position="98"/>
    </location>
</feature>
<dbReference type="GO" id="GO:0034599">
    <property type="term" value="P:cellular response to oxidative stress"/>
    <property type="evidence" value="ECO:0007669"/>
    <property type="project" value="UniProtKB-ARBA"/>
</dbReference>
<comment type="subcellular location">
    <subcellularLocation>
        <location evidence="1">Membrane</location>
        <topology evidence="1">Multi-pass membrane protein</topology>
    </subcellularLocation>
</comment>
<dbReference type="NCBIfam" id="TIGR00401">
    <property type="entry name" value="msrA"/>
    <property type="match status" value="1"/>
</dbReference>
<dbReference type="SUPFAM" id="SSF55068">
    <property type="entry name" value="Peptide methionine sulfoxide reductase"/>
    <property type="match status" value="1"/>
</dbReference>
<evidence type="ECO:0000256" key="2">
    <source>
        <dbReference type="ARBA" id="ARBA00005591"/>
    </source>
</evidence>
<evidence type="ECO:0000256" key="6">
    <source>
        <dbReference type="ARBA" id="ARBA00023002"/>
    </source>
</evidence>
<feature type="transmembrane region" description="Helical" evidence="11">
    <location>
        <begin position="271"/>
        <end position="288"/>
    </location>
</feature>
<evidence type="ECO:0000256" key="10">
    <source>
        <dbReference type="ARBA" id="ARBA00048782"/>
    </source>
</evidence>
<comment type="catalytic activity">
    <reaction evidence="9">
        <text>L-methionyl-[protein] + [thioredoxin]-disulfide + H2O = L-methionyl-(S)-S-oxide-[protein] + [thioredoxin]-dithiol</text>
        <dbReference type="Rhea" id="RHEA:14217"/>
        <dbReference type="Rhea" id="RHEA-COMP:10698"/>
        <dbReference type="Rhea" id="RHEA-COMP:10700"/>
        <dbReference type="Rhea" id="RHEA-COMP:12313"/>
        <dbReference type="Rhea" id="RHEA-COMP:12315"/>
        <dbReference type="ChEBI" id="CHEBI:15377"/>
        <dbReference type="ChEBI" id="CHEBI:16044"/>
        <dbReference type="ChEBI" id="CHEBI:29950"/>
        <dbReference type="ChEBI" id="CHEBI:44120"/>
        <dbReference type="ChEBI" id="CHEBI:50058"/>
        <dbReference type="EC" id="1.8.4.11"/>
    </reaction>
</comment>
<evidence type="ECO:0000313" key="14">
    <source>
        <dbReference type="Proteomes" id="UP000887226"/>
    </source>
</evidence>
<dbReference type="InterPro" id="IPR036509">
    <property type="entry name" value="Met_Sox_Rdtase_MsrA_sf"/>
</dbReference>
<dbReference type="PANTHER" id="PTHR43774">
    <property type="entry name" value="PEPTIDE METHIONINE SULFOXIDE REDUCTASE"/>
    <property type="match status" value="1"/>
</dbReference>
<sequence>MAFTMHQPLRLTTTISIVSRSAFKSAPVRAFHQARPATNFFTARSAAPSTLSKGRNAFRQSRSYIQIPAAAPAGNLTQKLFYGGALFGGTLIAINLVFNRETREDGGMPPFERAYLNDTFLHTGLGIGIIGISARAMFQSGFIYRLMATNPWVVAIGGLGLSIGTMMGTRATDPSNYIQKYGLWTAFNVTQGALVAPLLFMAPPAIVARAGLYTLAMMGSISFVGATAKQEKYLYLGGPLLAGVALVAVSGLAPLVLPATAVRTLAFTENIWLYGGLAVFGGFTLYDVQKILAHARMAERGLIPKDPVNESISLELDFLNIFIRMMQILTMQQGRKSLGMTSSSPITIPDGAQKATIAAGCFWGVEHMYRKEFKGKGLYDARVGYIGGDSKSPSYRAVCSGATGHAEALQVSYDPAKITYSQLLEFFYKMHDPTTSNQQGPDRGSQYRSGIFYHDDEQKRVAEGVTRKVNEKWWKGKVVTEILPAGEWWDAETYHQMYLDNNPSGYECPSHYLRGFGPLD</sequence>
<proteinExistence type="inferred from homology"/>